<dbReference type="EC" id="1.6.2.4" evidence="4"/>
<keyword evidence="10" id="KW-1185">Reference proteome</keyword>
<dbReference type="InterPro" id="IPR008254">
    <property type="entry name" value="Flavodoxin/NO_synth"/>
</dbReference>
<dbReference type="InterPro" id="IPR029039">
    <property type="entry name" value="Flavoprotein-like_sf"/>
</dbReference>
<dbReference type="InterPro" id="IPR001094">
    <property type="entry name" value="Flavdoxin-like"/>
</dbReference>
<dbReference type="Gene3D" id="2.40.30.10">
    <property type="entry name" value="Translation factors"/>
    <property type="match status" value="1"/>
</dbReference>
<dbReference type="EMBL" id="CYTV01000021">
    <property type="protein sequence ID" value="CUJ17844.1"/>
    <property type="molecule type" value="Genomic_DNA"/>
</dbReference>
<reference evidence="7 10" key="2">
    <citation type="submission" date="2016-07" db="EMBL/GenBank/DDBJ databases">
        <title>Complete genome sequences of Bordetella pseudohinzii.</title>
        <authorList>
            <person name="Spilker T."/>
            <person name="Darrah R."/>
            <person name="LiPuma J.J."/>
        </authorList>
    </citation>
    <scope>NUCLEOTIDE SEQUENCE [LARGE SCALE GENOMIC DNA]</scope>
    <source>
        <strain evidence="7 10">HI4681</strain>
    </source>
</reference>
<name>A0A0J6C3S3_9BORD</name>
<dbReference type="InterPro" id="IPR001433">
    <property type="entry name" value="OxRdtase_FAD/NAD-bd"/>
</dbReference>
<proteinExistence type="predicted"/>
<evidence type="ECO:0000256" key="3">
    <source>
        <dbReference type="ARBA" id="ARBA00022982"/>
    </source>
</evidence>
<evidence type="ECO:0000256" key="4">
    <source>
        <dbReference type="ARBA" id="ARBA00023797"/>
    </source>
</evidence>
<evidence type="ECO:0000256" key="2">
    <source>
        <dbReference type="ARBA" id="ARBA00022643"/>
    </source>
</evidence>
<dbReference type="GO" id="GO:0050660">
    <property type="term" value="F:flavin adenine dinucleotide binding"/>
    <property type="evidence" value="ECO:0007669"/>
    <property type="project" value="TreeGrafter"/>
</dbReference>
<accession>A0A0J6C3S3</accession>
<dbReference type="Gene3D" id="3.40.50.80">
    <property type="entry name" value="Nucleotide-binding domain of ferredoxin-NADP reductase (FNR) module"/>
    <property type="match status" value="1"/>
</dbReference>
<dbReference type="InterPro" id="IPR017938">
    <property type="entry name" value="Riboflavin_synthase-like_b-brl"/>
</dbReference>
<sequence>MTARYAAAALLVAAWMLLSWRAWRRARPARQPARPAGGWLVAHASQSGLAQELAEHSAAALRAAGHEADVRPLNQVDAAMLASCRRALFVASTYGEGDAPDGAARFALDVMRPAAQGRLAQLQYALLALGDRSYANFCGFGRALDHWLAAQGARSLFDRVDVDRADPAALRHWQGELVAACGAAEQDDWQAPDYQAWRLVRREHLNPGSAGGPCFLLSLLPDRETSWQAGDIAEVGPRAAPDAPLQNHREYSIASLPADGCLQLLVRQQRHADGRLGLGSGWLTERCPVGAEVALRIRSNHGFHLPPGPQPLILIGNGTGLAGLRAWLKARIAAGHARNWLVFGERHAAHDALLAEELRAWQAQGLLPELDLVYSRQGQGYVQDRLRERAGRLRGWVDEGALIAVCGSLQGMAQGVEEALTEILGAPAVLALRAQGRLRRDVY</sequence>
<dbReference type="SUPFAM" id="SSF52218">
    <property type="entry name" value="Flavoproteins"/>
    <property type="match status" value="1"/>
</dbReference>
<dbReference type="RefSeq" id="WP_043214536.1">
    <property type="nucleotide sequence ID" value="NZ_CAJGUP010000215.1"/>
</dbReference>
<evidence type="ECO:0000313" key="7">
    <source>
        <dbReference type="EMBL" id="ANY17080.1"/>
    </source>
</evidence>
<dbReference type="PANTHER" id="PTHR19384:SF17">
    <property type="entry name" value="NADPH--CYTOCHROME P450 REDUCTASE"/>
    <property type="match status" value="1"/>
</dbReference>
<dbReference type="Proteomes" id="UP000092950">
    <property type="component" value="Chromosome"/>
</dbReference>
<gene>
    <name evidence="8" type="primary">cysJ</name>
    <name evidence="7" type="ORF">BBN53_15070</name>
    <name evidence="8" type="ORF">ERS370011_04138</name>
</gene>
<keyword evidence="8" id="KW-0560">Oxidoreductase</keyword>
<dbReference type="PROSITE" id="PS51384">
    <property type="entry name" value="FAD_FR"/>
    <property type="match status" value="1"/>
</dbReference>
<reference evidence="8 9" key="1">
    <citation type="submission" date="2015-09" db="EMBL/GenBank/DDBJ databases">
        <authorList>
            <person name="Jackson K.R."/>
            <person name="Lunt B.L."/>
            <person name="Fisher J.N.B."/>
            <person name="Gardner A.V."/>
            <person name="Bailey M.E."/>
            <person name="Deus L.M."/>
            <person name="Earl A.S."/>
            <person name="Gibby P.D."/>
            <person name="Hartmann K.A."/>
            <person name="Liu J.E."/>
            <person name="Manci A.M."/>
            <person name="Nielsen D.A."/>
            <person name="Solomon M.B."/>
            <person name="Breakwell D.P."/>
            <person name="Burnett S.H."/>
            <person name="Grose J.H."/>
        </authorList>
    </citation>
    <scope>NUCLEOTIDE SEQUENCE [LARGE SCALE GENOMIC DNA]</scope>
    <source>
        <strain evidence="8 9">2789STDY5608636</strain>
    </source>
</reference>
<dbReference type="CDD" id="cd06200">
    <property type="entry name" value="SiR_like1"/>
    <property type="match status" value="1"/>
</dbReference>
<dbReference type="PANTHER" id="PTHR19384">
    <property type="entry name" value="NITRIC OXIDE SYNTHASE-RELATED"/>
    <property type="match status" value="1"/>
</dbReference>
<evidence type="ECO:0000256" key="1">
    <source>
        <dbReference type="ARBA" id="ARBA00022630"/>
    </source>
</evidence>
<dbReference type="GO" id="GO:0010181">
    <property type="term" value="F:FMN binding"/>
    <property type="evidence" value="ECO:0007669"/>
    <property type="project" value="InterPro"/>
</dbReference>
<dbReference type="GO" id="GO:0003958">
    <property type="term" value="F:NADPH-hemoprotein reductase activity"/>
    <property type="evidence" value="ECO:0007669"/>
    <property type="project" value="UniProtKB-EC"/>
</dbReference>
<keyword evidence="3" id="KW-0813">Transport</keyword>
<dbReference type="InterPro" id="IPR039261">
    <property type="entry name" value="FNR_nucleotide-bd"/>
</dbReference>
<dbReference type="PRINTS" id="PR00371">
    <property type="entry name" value="FPNCR"/>
</dbReference>
<dbReference type="PRINTS" id="PR00369">
    <property type="entry name" value="FLAVODOXIN"/>
</dbReference>
<dbReference type="InterPro" id="IPR017927">
    <property type="entry name" value="FAD-bd_FR_type"/>
</dbReference>
<evidence type="ECO:0000259" key="5">
    <source>
        <dbReference type="PROSITE" id="PS50902"/>
    </source>
</evidence>
<dbReference type="InterPro" id="IPR001709">
    <property type="entry name" value="Flavoprot_Pyr_Nucl_cyt_Rdtase"/>
</dbReference>
<feature type="domain" description="FAD-binding FR-type" evidence="6">
    <location>
        <begin position="192"/>
        <end position="306"/>
    </location>
</feature>
<dbReference type="EMBL" id="CP016440">
    <property type="protein sequence ID" value="ANY17080.1"/>
    <property type="molecule type" value="Genomic_DNA"/>
</dbReference>
<keyword evidence="1" id="KW-0285">Flavoprotein</keyword>
<evidence type="ECO:0000313" key="8">
    <source>
        <dbReference type="EMBL" id="CUJ17844.1"/>
    </source>
</evidence>
<keyword evidence="3" id="KW-0249">Electron transport</keyword>
<dbReference type="GO" id="GO:0005829">
    <property type="term" value="C:cytosol"/>
    <property type="evidence" value="ECO:0007669"/>
    <property type="project" value="TreeGrafter"/>
</dbReference>
<organism evidence="8 9">
    <name type="scientific">Bordetella pseudohinzii</name>
    <dbReference type="NCBI Taxonomy" id="1331258"/>
    <lineage>
        <taxon>Bacteria</taxon>
        <taxon>Pseudomonadati</taxon>
        <taxon>Pseudomonadota</taxon>
        <taxon>Betaproteobacteria</taxon>
        <taxon>Burkholderiales</taxon>
        <taxon>Alcaligenaceae</taxon>
        <taxon>Bordetella</taxon>
    </lineage>
</organism>
<keyword evidence="2" id="KW-0288">FMN</keyword>
<dbReference type="Gene3D" id="3.40.50.360">
    <property type="match status" value="1"/>
</dbReference>
<feature type="domain" description="Flavodoxin-like" evidence="5">
    <location>
        <begin position="39"/>
        <end position="178"/>
    </location>
</feature>
<evidence type="ECO:0000259" key="6">
    <source>
        <dbReference type="PROSITE" id="PS51384"/>
    </source>
</evidence>
<evidence type="ECO:0000313" key="9">
    <source>
        <dbReference type="Proteomes" id="UP000053096"/>
    </source>
</evidence>
<dbReference type="Proteomes" id="UP000053096">
    <property type="component" value="Unassembled WGS sequence"/>
</dbReference>
<dbReference type="OrthoDB" id="9816402at2"/>
<dbReference type="SUPFAM" id="SSF63380">
    <property type="entry name" value="Riboflavin synthase domain-like"/>
    <property type="match status" value="1"/>
</dbReference>
<dbReference type="Pfam" id="PF00175">
    <property type="entry name" value="NAD_binding_1"/>
    <property type="match status" value="1"/>
</dbReference>
<dbReference type="SUPFAM" id="SSF52343">
    <property type="entry name" value="Ferredoxin reductase-like, C-terminal NADP-linked domain"/>
    <property type="match status" value="1"/>
</dbReference>
<protein>
    <recommendedName>
        <fullName evidence="4">NADPH--hemoprotein reductase</fullName>
        <ecNumber evidence="4">1.6.2.4</ecNumber>
    </recommendedName>
</protein>
<dbReference type="Pfam" id="PF00258">
    <property type="entry name" value="Flavodoxin_1"/>
    <property type="match status" value="1"/>
</dbReference>
<dbReference type="AlphaFoldDB" id="A0A0J6C3S3"/>
<evidence type="ECO:0000313" key="10">
    <source>
        <dbReference type="Proteomes" id="UP000092950"/>
    </source>
</evidence>
<dbReference type="PROSITE" id="PS50902">
    <property type="entry name" value="FLAVODOXIN_LIKE"/>
    <property type="match status" value="1"/>
</dbReference>
<accession>A0A0M7I665</accession>
<dbReference type="KEGG" id="bpdz:BBN53_15070"/>